<dbReference type="EMBL" id="SBHS01000076">
    <property type="protein sequence ID" value="TWU70521.1"/>
    <property type="molecule type" value="Genomic_DNA"/>
</dbReference>
<evidence type="ECO:0000313" key="7">
    <source>
        <dbReference type="EMBL" id="TWU70521.1"/>
    </source>
</evidence>
<dbReference type="GO" id="GO:0010506">
    <property type="term" value="P:regulation of autophagy"/>
    <property type="evidence" value="ECO:0007669"/>
    <property type="project" value="InterPro"/>
</dbReference>
<name>A0A5C6G2L1_METRR</name>
<feature type="region of interest" description="Disordered" evidence="5">
    <location>
        <begin position="204"/>
        <end position="231"/>
    </location>
</feature>
<dbReference type="SMART" id="SM00220">
    <property type="entry name" value="S_TKc"/>
    <property type="match status" value="1"/>
</dbReference>
<dbReference type="InterPro" id="IPR000719">
    <property type="entry name" value="Prot_kinase_dom"/>
</dbReference>
<proteinExistence type="predicted"/>
<dbReference type="SUPFAM" id="SSF56112">
    <property type="entry name" value="Protein kinase-like (PK-like)"/>
    <property type="match status" value="1"/>
</dbReference>
<feature type="domain" description="Protein kinase" evidence="6">
    <location>
        <begin position="1"/>
        <end position="153"/>
    </location>
</feature>
<dbReference type="PANTHER" id="PTHR24348:SF68">
    <property type="entry name" value="SERINE_THREONINE-PROTEIN KINASE ATG1C"/>
    <property type="match status" value="1"/>
</dbReference>
<reference evidence="8" key="1">
    <citation type="submission" date="2018-12" db="EMBL/GenBank/DDBJ databases">
        <title>The complete genome of Metarhizium rileyi, a key fungal pathogen of Lepidoptera.</title>
        <authorList>
            <person name="Binneck E."/>
            <person name="Lastra C.C.L."/>
            <person name="Sosa-Gomez D.R."/>
        </authorList>
    </citation>
    <scope>NUCLEOTIDE SEQUENCE [LARGE SCALE GENOMIC DNA]</scope>
    <source>
        <strain evidence="8">Cep018-CH2</strain>
    </source>
</reference>
<dbReference type="InterPro" id="IPR008271">
    <property type="entry name" value="Ser/Thr_kinase_AS"/>
</dbReference>
<keyword evidence="3" id="KW-0072">Autophagy</keyword>
<comment type="caution">
    <text evidence="7">The sequence shown here is derived from an EMBL/GenBank/DDBJ whole genome shotgun (WGS) entry which is preliminary data.</text>
</comment>
<gene>
    <name evidence="7" type="ORF">ED733_000393</name>
</gene>
<dbReference type="InterPro" id="IPR045269">
    <property type="entry name" value="Atg1-like"/>
</dbReference>
<organism evidence="7 8">
    <name type="scientific">Metarhizium rileyi (strain RCEF 4871)</name>
    <name type="common">Nomuraea rileyi</name>
    <dbReference type="NCBI Taxonomy" id="1649241"/>
    <lineage>
        <taxon>Eukaryota</taxon>
        <taxon>Fungi</taxon>
        <taxon>Dikarya</taxon>
        <taxon>Ascomycota</taxon>
        <taxon>Pezizomycotina</taxon>
        <taxon>Sordariomycetes</taxon>
        <taxon>Hypocreomycetidae</taxon>
        <taxon>Hypocreales</taxon>
        <taxon>Clavicipitaceae</taxon>
        <taxon>Metarhizium</taxon>
    </lineage>
</organism>
<sequence length="231" mass="25888">MDGLCFMHDNAFAHRDLKPENILLDEQEGRMVAKIADVGMSKLDRIGNMQSYAGSFVYMAPELWVEEDRGYTKAVDVWSLGVMALELFTDWDSILNDFPRSGLPGARQHNTWLTKYIMPRLTLAPAEFQQLLTGLLVPSPEDRWSASEAREWLRHLPHEVRIQAEVAKYSVSSIESDGSARHVRSVHPTLSTTRADNASLASSLMDGEASVPDTDDCGSAWFQRTNSDEAE</sequence>
<dbReference type="GO" id="GO:0034045">
    <property type="term" value="C:phagophore assembly site membrane"/>
    <property type="evidence" value="ECO:0007669"/>
    <property type="project" value="UniProtKB-SubCell"/>
</dbReference>
<evidence type="ECO:0000256" key="5">
    <source>
        <dbReference type="SAM" id="MobiDB-lite"/>
    </source>
</evidence>
<dbReference type="PROSITE" id="PS50011">
    <property type="entry name" value="PROTEIN_KINASE_DOM"/>
    <property type="match status" value="1"/>
</dbReference>
<dbReference type="PROSITE" id="PS00108">
    <property type="entry name" value="PROTEIN_KINASE_ST"/>
    <property type="match status" value="1"/>
</dbReference>
<dbReference type="AlphaFoldDB" id="A0A5C6G2L1"/>
<protein>
    <recommendedName>
        <fullName evidence="4">Autophagy-related protein 1</fullName>
    </recommendedName>
</protein>
<dbReference type="GO" id="GO:0006914">
    <property type="term" value="P:autophagy"/>
    <property type="evidence" value="ECO:0007669"/>
    <property type="project" value="UniProtKB-KW"/>
</dbReference>
<dbReference type="PANTHER" id="PTHR24348">
    <property type="entry name" value="SERINE/THREONINE-PROTEIN KINASE UNC-51-RELATED"/>
    <property type="match status" value="1"/>
</dbReference>
<evidence type="ECO:0000256" key="2">
    <source>
        <dbReference type="ARBA" id="ARBA00022448"/>
    </source>
</evidence>
<dbReference type="Gene3D" id="1.10.510.10">
    <property type="entry name" value="Transferase(Phosphotransferase) domain 1"/>
    <property type="match status" value="1"/>
</dbReference>
<dbReference type="InterPro" id="IPR011009">
    <property type="entry name" value="Kinase-like_dom_sf"/>
</dbReference>
<accession>A0A5C6G2L1</accession>
<comment type="subcellular location">
    <subcellularLocation>
        <location evidence="1">Preautophagosomal structure membrane</location>
        <topology evidence="1">Peripheral membrane protein</topology>
    </subcellularLocation>
</comment>
<evidence type="ECO:0000256" key="3">
    <source>
        <dbReference type="ARBA" id="ARBA00023006"/>
    </source>
</evidence>
<evidence type="ECO:0000256" key="1">
    <source>
        <dbReference type="ARBA" id="ARBA00004623"/>
    </source>
</evidence>
<evidence type="ECO:0000259" key="6">
    <source>
        <dbReference type="PROSITE" id="PS50011"/>
    </source>
</evidence>
<keyword evidence="2" id="KW-0813">Transport</keyword>
<evidence type="ECO:0000313" key="8">
    <source>
        <dbReference type="Proteomes" id="UP000317257"/>
    </source>
</evidence>
<dbReference type="GO" id="GO:0005524">
    <property type="term" value="F:ATP binding"/>
    <property type="evidence" value="ECO:0007669"/>
    <property type="project" value="InterPro"/>
</dbReference>
<dbReference type="GO" id="GO:0004674">
    <property type="term" value="F:protein serine/threonine kinase activity"/>
    <property type="evidence" value="ECO:0007669"/>
    <property type="project" value="InterPro"/>
</dbReference>
<evidence type="ECO:0000256" key="4">
    <source>
        <dbReference type="ARBA" id="ARBA00030237"/>
    </source>
</evidence>
<dbReference type="Proteomes" id="UP000317257">
    <property type="component" value="Unassembled WGS sequence"/>
</dbReference>
<dbReference type="Pfam" id="PF00069">
    <property type="entry name" value="Pkinase"/>
    <property type="match status" value="1"/>
</dbReference>